<reference evidence="2" key="1">
    <citation type="submission" date="2023-01" db="EMBL/GenBank/DDBJ databases">
        <title>Human gut microbiome strain richness.</title>
        <authorList>
            <person name="Chen-Liaw A."/>
        </authorList>
    </citation>
    <scope>NUCLEOTIDE SEQUENCE</scope>
    <source>
        <strain evidence="2">1001275st1_F4_1001275B_160808</strain>
    </source>
</reference>
<organism evidence="2 3">
    <name type="scientific">Ruminococcus bicirculans</name>
    <name type="common">ex Wegman et al. 2014</name>
    <dbReference type="NCBI Taxonomy" id="1160721"/>
    <lineage>
        <taxon>Bacteria</taxon>
        <taxon>Bacillati</taxon>
        <taxon>Bacillota</taxon>
        <taxon>Clostridia</taxon>
        <taxon>Eubacteriales</taxon>
        <taxon>Oscillospiraceae</taxon>
        <taxon>Ruminococcus</taxon>
    </lineage>
</organism>
<gene>
    <name evidence="2" type="ORF">PNU62_04560</name>
</gene>
<protein>
    <submittedName>
        <fullName evidence="2">Uncharacterized protein</fullName>
    </submittedName>
</protein>
<proteinExistence type="predicted"/>
<dbReference type="AlphaFoldDB" id="A0AAW6E9C2"/>
<sequence>MTEEREMTAPMTSVGTEVGQSPNVTTDIIPDYGENFNPTAEKMFEAQMQYEQEMQAQTKE</sequence>
<evidence type="ECO:0000313" key="2">
    <source>
        <dbReference type="EMBL" id="MDB8744284.1"/>
    </source>
</evidence>
<dbReference type="RefSeq" id="WP_195387979.1">
    <property type="nucleotide sequence ID" value="NZ_JADNGL010000003.1"/>
</dbReference>
<feature type="compositionally biased region" description="Polar residues" evidence="1">
    <location>
        <begin position="10"/>
        <end position="26"/>
    </location>
</feature>
<dbReference type="EMBL" id="JAQMLV010000004">
    <property type="protein sequence ID" value="MDB8744284.1"/>
    <property type="molecule type" value="Genomic_DNA"/>
</dbReference>
<comment type="caution">
    <text evidence="2">The sequence shown here is derived from an EMBL/GenBank/DDBJ whole genome shotgun (WGS) entry which is preliminary data.</text>
</comment>
<accession>A0AAW6E9C2</accession>
<feature type="region of interest" description="Disordered" evidence="1">
    <location>
        <begin position="1"/>
        <end position="35"/>
    </location>
</feature>
<evidence type="ECO:0000256" key="1">
    <source>
        <dbReference type="SAM" id="MobiDB-lite"/>
    </source>
</evidence>
<dbReference type="Proteomes" id="UP001211015">
    <property type="component" value="Unassembled WGS sequence"/>
</dbReference>
<name>A0AAW6E9C2_9FIRM</name>
<evidence type="ECO:0000313" key="3">
    <source>
        <dbReference type="Proteomes" id="UP001211015"/>
    </source>
</evidence>